<feature type="region of interest" description="Disordered" evidence="27">
    <location>
        <begin position="804"/>
        <end position="853"/>
    </location>
</feature>
<evidence type="ECO:0000256" key="9">
    <source>
        <dbReference type="ARBA" id="ARBA00022645"/>
    </source>
</evidence>
<evidence type="ECO:0000256" key="14">
    <source>
        <dbReference type="ARBA" id="ARBA00022801"/>
    </source>
</evidence>
<keyword evidence="16" id="KW-0735">Signal-anchor</keyword>
<keyword evidence="22" id="KW-0961">Cell wall biogenesis/degradation</keyword>
<feature type="compositionally biased region" description="Low complexity" evidence="27">
    <location>
        <begin position="936"/>
        <end position="955"/>
    </location>
</feature>
<evidence type="ECO:0000256" key="22">
    <source>
        <dbReference type="ARBA" id="ARBA00023316"/>
    </source>
</evidence>
<feature type="compositionally biased region" description="Basic and acidic residues" evidence="27">
    <location>
        <begin position="422"/>
        <end position="448"/>
    </location>
</feature>
<dbReference type="InterPro" id="IPR001264">
    <property type="entry name" value="Glyco_trans_51"/>
</dbReference>
<evidence type="ECO:0000256" key="20">
    <source>
        <dbReference type="ARBA" id="ARBA00023251"/>
    </source>
</evidence>
<dbReference type="FunFam" id="1.10.3810.10:FF:000003">
    <property type="entry name" value="Penicillin-binding protein 1a"/>
    <property type="match status" value="1"/>
</dbReference>
<keyword evidence="18" id="KW-1133">Transmembrane helix</keyword>
<evidence type="ECO:0000256" key="5">
    <source>
        <dbReference type="ARBA" id="ARBA00012448"/>
    </source>
</evidence>
<feature type="domain" description="Penicillin-binding protein transpeptidase" evidence="28">
    <location>
        <begin position="463"/>
        <end position="756"/>
    </location>
</feature>
<dbReference type="SUPFAM" id="SSF56601">
    <property type="entry name" value="beta-lactamase/transpeptidase-like"/>
    <property type="match status" value="1"/>
</dbReference>
<dbReference type="EC" id="2.4.99.28" evidence="24"/>
<dbReference type="InterPro" id="IPR036950">
    <property type="entry name" value="PBP_transglycosylase"/>
</dbReference>
<dbReference type="GO" id="GO:0030288">
    <property type="term" value="C:outer membrane-bounded periplasmic space"/>
    <property type="evidence" value="ECO:0007669"/>
    <property type="project" value="TreeGrafter"/>
</dbReference>
<comment type="catalytic activity">
    <reaction evidence="25">
        <text>[GlcNAc-(1-&gt;4)-Mur2Ac(oyl-L-Ala-gamma-D-Glu-L-Lys-D-Ala-D-Ala)](n)-di-trans,octa-cis-undecaprenyl diphosphate + beta-D-GlcNAc-(1-&gt;4)-Mur2Ac(oyl-L-Ala-gamma-D-Glu-L-Lys-D-Ala-D-Ala)-di-trans,octa-cis-undecaprenyl diphosphate = [GlcNAc-(1-&gt;4)-Mur2Ac(oyl-L-Ala-gamma-D-Glu-L-Lys-D-Ala-D-Ala)](n+1)-di-trans,octa-cis-undecaprenyl diphosphate + di-trans,octa-cis-undecaprenyl diphosphate + H(+)</text>
        <dbReference type="Rhea" id="RHEA:23708"/>
        <dbReference type="Rhea" id="RHEA-COMP:9602"/>
        <dbReference type="Rhea" id="RHEA-COMP:9603"/>
        <dbReference type="ChEBI" id="CHEBI:15378"/>
        <dbReference type="ChEBI" id="CHEBI:58405"/>
        <dbReference type="ChEBI" id="CHEBI:60033"/>
        <dbReference type="ChEBI" id="CHEBI:78435"/>
        <dbReference type="EC" id="2.4.99.28"/>
    </reaction>
</comment>
<evidence type="ECO:0000256" key="8">
    <source>
        <dbReference type="ARBA" id="ARBA00022519"/>
    </source>
</evidence>
<comment type="pathway">
    <text evidence="26">Glycan biosynthesis.</text>
</comment>
<dbReference type="Pfam" id="PF00905">
    <property type="entry name" value="Transpeptidase"/>
    <property type="match status" value="1"/>
</dbReference>
<feature type="compositionally biased region" description="Low complexity" evidence="27">
    <location>
        <begin position="897"/>
        <end position="929"/>
    </location>
</feature>
<dbReference type="EC" id="3.4.16.4" evidence="5"/>
<dbReference type="GO" id="GO:0071555">
    <property type="term" value="P:cell wall organization"/>
    <property type="evidence" value="ECO:0007669"/>
    <property type="project" value="UniProtKB-KW"/>
</dbReference>
<evidence type="ECO:0000256" key="10">
    <source>
        <dbReference type="ARBA" id="ARBA00022670"/>
    </source>
</evidence>
<comment type="pathway">
    <text evidence="2">Cell wall biogenesis; peptidoglycan biosynthesis.</text>
</comment>
<evidence type="ECO:0000256" key="16">
    <source>
        <dbReference type="ARBA" id="ARBA00022968"/>
    </source>
</evidence>
<evidence type="ECO:0000256" key="19">
    <source>
        <dbReference type="ARBA" id="ARBA00023136"/>
    </source>
</evidence>
<dbReference type="AlphaFoldDB" id="A0A1N7IIP0"/>
<dbReference type="STRING" id="80876.SAMN05421779_101165"/>
<dbReference type="InterPro" id="IPR050396">
    <property type="entry name" value="Glycosyltr_51/Transpeptidase"/>
</dbReference>
<proteinExistence type="inferred from homology"/>
<protein>
    <recommendedName>
        <fullName evidence="6">Penicillin-binding protein 1A</fullName>
        <ecNumber evidence="24">2.4.99.28</ecNumber>
        <ecNumber evidence="5">3.4.16.4</ecNumber>
    </recommendedName>
</protein>
<dbReference type="GO" id="GO:0009252">
    <property type="term" value="P:peptidoglycan biosynthetic process"/>
    <property type="evidence" value="ECO:0007669"/>
    <property type="project" value="UniProtKB-UniPathway"/>
</dbReference>
<dbReference type="OrthoDB" id="9766909at2"/>
<evidence type="ECO:0000259" key="28">
    <source>
        <dbReference type="Pfam" id="PF00905"/>
    </source>
</evidence>
<keyword evidence="32" id="KW-1185">Reference proteome</keyword>
<evidence type="ECO:0000256" key="23">
    <source>
        <dbReference type="ARBA" id="ARBA00034000"/>
    </source>
</evidence>
<comment type="similarity">
    <text evidence="4">In the N-terminal section; belongs to the glycosyltransferase 51 family.</text>
</comment>
<keyword evidence="20" id="KW-0046">Antibiotic resistance</keyword>
<evidence type="ECO:0000313" key="31">
    <source>
        <dbReference type="EMBL" id="SIS36974.1"/>
    </source>
</evidence>
<keyword evidence="9" id="KW-0121">Carboxypeptidase</keyword>
<dbReference type="Pfam" id="PF00912">
    <property type="entry name" value="Transgly"/>
    <property type="match status" value="1"/>
</dbReference>
<dbReference type="PANTHER" id="PTHR32282:SF27">
    <property type="entry name" value="PENICILLIN-BINDING PROTEIN 1A"/>
    <property type="match status" value="1"/>
</dbReference>
<dbReference type="GO" id="GO:0006508">
    <property type="term" value="P:proteolysis"/>
    <property type="evidence" value="ECO:0007669"/>
    <property type="project" value="UniProtKB-KW"/>
</dbReference>
<dbReference type="UniPathway" id="UPA00219"/>
<dbReference type="Proteomes" id="UP000185678">
    <property type="component" value="Unassembled WGS sequence"/>
</dbReference>
<dbReference type="Gene3D" id="3.40.710.10">
    <property type="entry name" value="DD-peptidase/beta-lactamase superfamily"/>
    <property type="match status" value="2"/>
</dbReference>
<evidence type="ECO:0000256" key="13">
    <source>
        <dbReference type="ARBA" id="ARBA00022692"/>
    </source>
</evidence>
<dbReference type="SUPFAM" id="SSF53955">
    <property type="entry name" value="Lysozyme-like"/>
    <property type="match status" value="1"/>
</dbReference>
<dbReference type="RefSeq" id="WP_076398095.1">
    <property type="nucleotide sequence ID" value="NZ_FTOA01000001.1"/>
</dbReference>
<evidence type="ECO:0000256" key="1">
    <source>
        <dbReference type="ARBA" id="ARBA00004249"/>
    </source>
</evidence>
<accession>A0A1N7IIP0</accession>
<evidence type="ECO:0000256" key="25">
    <source>
        <dbReference type="ARBA" id="ARBA00049902"/>
    </source>
</evidence>
<evidence type="ECO:0000256" key="6">
    <source>
        <dbReference type="ARBA" id="ARBA00018638"/>
    </source>
</evidence>
<keyword evidence="19" id="KW-0472">Membrane</keyword>
<keyword evidence="21" id="KW-0511">Multifunctional enzyme</keyword>
<keyword evidence="11" id="KW-0328">Glycosyltransferase</keyword>
<evidence type="ECO:0000256" key="26">
    <source>
        <dbReference type="ARBA" id="ARBA00060592"/>
    </source>
</evidence>
<dbReference type="InterPro" id="IPR001460">
    <property type="entry name" value="PCN-bd_Tpept"/>
</dbReference>
<dbReference type="Gene3D" id="1.10.3810.10">
    <property type="entry name" value="Biosynthetic peptidoglycan transglycosylase-like"/>
    <property type="match status" value="1"/>
</dbReference>
<dbReference type="GO" id="GO:0008360">
    <property type="term" value="P:regulation of cell shape"/>
    <property type="evidence" value="ECO:0007669"/>
    <property type="project" value="UniProtKB-KW"/>
</dbReference>
<feature type="region of interest" description="Disordered" evidence="27">
    <location>
        <begin position="422"/>
        <end position="449"/>
    </location>
</feature>
<dbReference type="InterPro" id="IPR023346">
    <property type="entry name" value="Lysozyme-like_dom_sf"/>
</dbReference>
<name>A0A1N7IIP0_9PROT</name>
<sequence>MVRFIVFTLSTILLLVFLAVLAVGGVFWHYGQQLPDYTQLANYQPPVTTRLYAGDGHLMNEYAVEKRVFVPVNAIPQQIVNAFLSAEDKTFYTHQGIDPMGLLRAVVVNARNMGSDRRPVGASTITQQVAKNFLLTNEVSIARKVKEAILATRLEQMYSKEKILELYLNEIYLGMGSYGVAAAALNYFNKSLDQLDVAEVAYLAALPKAPNNYHPFRHHDAAVERRNWVIGRMQEDGHITAEEARQAMQEPLTIRSRDETDYVRGGEYFAEEVRRQLVQQYGEDQLYKGGLAVRTTLDPAYQELATRSLRKGLQEYDRRHGWRGVADHVDLPNAASDAVWQKLLSAAQPPKGMLDEWRLAMVLDAGAKEAKIGLPDGTTGIIPLEDMRWARRVLPGKQGMGPAVGKTGDVMRRGDLIMVELAPKKDSKPAKAGKDDAKKDDTRKDEAKGPAIYSLRQIPDVNGAMVALDPHTGRVLAMSGGWSSKASEFNRATQALRQPGSSFKPFVYLAALEAGYTPSTLVLDAPFIYDQGPGLPKWQPKNYSGEYYGPSTLRVGIEKSRNLMTVRLAQAVGMDKVAHEAEVFGVDEKFPRLLAASLGAGETTVLRLATAYGMLANGGKRLQPTLIDRIQDRNGKTIYKHDSRPCDGCEAMNWVGQDVPSVPDTREQIADPRSVYQIVHIMEGVIQYGTARRLAELGVPMAGKTGTTNDSIDTWFMGFTPDLVVGVFVGFDEPRTLGRQETGTSTALPIFKSFMEEALKGKSVRPFPVPPGIAFVRVNHATGRLAEYGDSDIIREAFKDGTPSLLGTDQVLDGSAPFDPMAAPAQGDMLGDELGGAPVDENGPSALPGGNSPYGAAVPGVTAPALLGGAPPVQVNPDGLPEQAVPSQPVPQATPASPVYQSPVYQPQVPSAQSQQQPVAPAPNAQQPTLAPPPMTTTGPATATPVAQPQAGGLY</sequence>
<feature type="domain" description="Penicillin-binding protein OB-like" evidence="30">
    <location>
        <begin position="322"/>
        <end position="461"/>
    </location>
</feature>
<evidence type="ECO:0000256" key="27">
    <source>
        <dbReference type="SAM" id="MobiDB-lite"/>
    </source>
</evidence>
<evidence type="ECO:0000256" key="7">
    <source>
        <dbReference type="ARBA" id="ARBA00022475"/>
    </source>
</evidence>
<evidence type="ECO:0000256" key="17">
    <source>
        <dbReference type="ARBA" id="ARBA00022984"/>
    </source>
</evidence>
<keyword evidence="15" id="KW-0133">Cell shape</keyword>
<feature type="region of interest" description="Disordered" evidence="27">
    <location>
        <begin position="869"/>
        <end position="955"/>
    </location>
</feature>
<keyword evidence="17" id="KW-0573">Peptidoglycan synthesis</keyword>
<keyword evidence="13" id="KW-0812">Transmembrane</keyword>
<dbReference type="Gene3D" id="2.40.50.140">
    <property type="entry name" value="Nucleic acid-binding proteins"/>
    <property type="match status" value="1"/>
</dbReference>
<keyword evidence="12" id="KW-0808">Transferase</keyword>
<keyword evidence="8" id="KW-0997">Cell inner membrane</keyword>
<evidence type="ECO:0000256" key="4">
    <source>
        <dbReference type="ARBA" id="ARBA00007739"/>
    </source>
</evidence>
<gene>
    <name evidence="31" type="ORF">SAMN05421779_101165</name>
</gene>
<comment type="catalytic activity">
    <reaction evidence="23">
        <text>Preferential cleavage: (Ac)2-L-Lys-D-Ala-|-D-Ala. Also transpeptidation of peptidyl-alanyl moieties that are N-acyl substituents of D-alanine.</text>
        <dbReference type="EC" id="3.4.16.4"/>
    </reaction>
</comment>
<dbReference type="GO" id="GO:0005886">
    <property type="term" value="C:plasma membrane"/>
    <property type="evidence" value="ECO:0007669"/>
    <property type="project" value="UniProtKB-SubCell"/>
</dbReference>
<dbReference type="GO" id="GO:0008955">
    <property type="term" value="F:peptidoglycan glycosyltransferase activity"/>
    <property type="evidence" value="ECO:0007669"/>
    <property type="project" value="UniProtKB-EC"/>
</dbReference>
<evidence type="ECO:0000256" key="18">
    <source>
        <dbReference type="ARBA" id="ARBA00022989"/>
    </source>
</evidence>
<evidence type="ECO:0000256" key="15">
    <source>
        <dbReference type="ARBA" id="ARBA00022960"/>
    </source>
</evidence>
<evidence type="ECO:0000256" key="12">
    <source>
        <dbReference type="ARBA" id="ARBA00022679"/>
    </source>
</evidence>
<comment type="similarity">
    <text evidence="3">In the C-terminal section; belongs to the transpeptidase family.</text>
</comment>
<evidence type="ECO:0000259" key="29">
    <source>
        <dbReference type="Pfam" id="PF00912"/>
    </source>
</evidence>
<dbReference type="GO" id="GO:0009002">
    <property type="term" value="F:serine-type D-Ala-D-Ala carboxypeptidase activity"/>
    <property type="evidence" value="ECO:0007669"/>
    <property type="project" value="UniProtKB-EC"/>
</dbReference>
<evidence type="ECO:0000256" key="11">
    <source>
        <dbReference type="ARBA" id="ARBA00022676"/>
    </source>
</evidence>
<evidence type="ECO:0000313" key="32">
    <source>
        <dbReference type="Proteomes" id="UP000185678"/>
    </source>
</evidence>
<dbReference type="InterPro" id="IPR012338">
    <property type="entry name" value="Beta-lactam/transpept-like"/>
</dbReference>
<keyword evidence="14" id="KW-0378">Hydrolase</keyword>
<dbReference type="EMBL" id="FTOA01000001">
    <property type="protein sequence ID" value="SIS36974.1"/>
    <property type="molecule type" value="Genomic_DNA"/>
</dbReference>
<dbReference type="InterPro" id="IPR012340">
    <property type="entry name" value="NA-bd_OB-fold"/>
</dbReference>
<evidence type="ECO:0000256" key="3">
    <source>
        <dbReference type="ARBA" id="ARBA00007090"/>
    </source>
</evidence>
<organism evidence="31 32">
    <name type="scientific">Insolitispirillum peregrinum</name>
    <dbReference type="NCBI Taxonomy" id="80876"/>
    <lineage>
        <taxon>Bacteria</taxon>
        <taxon>Pseudomonadati</taxon>
        <taxon>Pseudomonadota</taxon>
        <taxon>Alphaproteobacteria</taxon>
        <taxon>Rhodospirillales</taxon>
        <taxon>Novispirillaceae</taxon>
        <taxon>Insolitispirillum</taxon>
    </lineage>
</organism>
<keyword evidence="10" id="KW-0645">Protease</keyword>
<keyword evidence="7" id="KW-1003">Cell membrane</keyword>
<dbReference type="NCBIfam" id="TIGR02074">
    <property type="entry name" value="PBP_1a_fam"/>
    <property type="match status" value="1"/>
</dbReference>
<dbReference type="CDD" id="cd22541">
    <property type="entry name" value="SP5_N"/>
    <property type="match status" value="1"/>
</dbReference>
<dbReference type="InterPro" id="IPR031376">
    <property type="entry name" value="PCB_OB"/>
</dbReference>
<evidence type="ECO:0000256" key="21">
    <source>
        <dbReference type="ARBA" id="ARBA00023268"/>
    </source>
</evidence>
<evidence type="ECO:0000259" key="30">
    <source>
        <dbReference type="Pfam" id="PF17092"/>
    </source>
</evidence>
<dbReference type="PANTHER" id="PTHR32282">
    <property type="entry name" value="BINDING PROTEIN TRANSPEPTIDASE, PUTATIVE-RELATED"/>
    <property type="match status" value="1"/>
</dbReference>
<reference evidence="31 32" key="1">
    <citation type="submission" date="2017-01" db="EMBL/GenBank/DDBJ databases">
        <authorList>
            <person name="Mah S.A."/>
            <person name="Swanson W.J."/>
            <person name="Moy G.W."/>
            <person name="Vacquier V.D."/>
        </authorList>
    </citation>
    <scope>NUCLEOTIDE SEQUENCE [LARGE SCALE GENOMIC DNA]</scope>
    <source>
        <strain evidence="31 32">DSM 11589</strain>
    </source>
</reference>
<dbReference type="GO" id="GO:0008658">
    <property type="term" value="F:penicillin binding"/>
    <property type="evidence" value="ECO:0007669"/>
    <property type="project" value="InterPro"/>
</dbReference>
<dbReference type="Pfam" id="PF17092">
    <property type="entry name" value="PCB_OB"/>
    <property type="match status" value="1"/>
</dbReference>
<comment type="subcellular location">
    <subcellularLocation>
        <location evidence="1">Cell inner membrane</location>
        <topology evidence="1">Single-pass type II membrane protein</topology>
    </subcellularLocation>
</comment>
<evidence type="ECO:0000256" key="2">
    <source>
        <dbReference type="ARBA" id="ARBA00004752"/>
    </source>
</evidence>
<evidence type="ECO:0000256" key="24">
    <source>
        <dbReference type="ARBA" id="ARBA00044770"/>
    </source>
</evidence>
<feature type="domain" description="Glycosyl transferase family 51" evidence="29">
    <location>
        <begin position="56"/>
        <end position="234"/>
    </location>
</feature>
<dbReference type="GO" id="GO:0046677">
    <property type="term" value="P:response to antibiotic"/>
    <property type="evidence" value="ECO:0007669"/>
    <property type="project" value="UniProtKB-KW"/>
</dbReference>